<comment type="caution">
    <text evidence="1">The sequence shown here is derived from an EMBL/GenBank/DDBJ whole genome shotgun (WGS) entry which is preliminary data.</text>
</comment>
<protein>
    <recommendedName>
        <fullName evidence="3">Lipopolysaccharide-assembly</fullName>
    </recommendedName>
</protein>
<accession>A0AAJ1EKC3</accession>
<dbReference type="GO" id="GO:0019867">
    <property type="term" value="C:outer membrane"/>
    <property type="evidence" value="ECO:0007669"/>
    <property type="project" value="InterPro"/>
</dbReference>
<sequence length="168" mass="18019">MRVMVCIAILLAVAGCGYRPVGSGGVSALQPSVKTIGIGTLKNRTLRPTILPALKDALVRRFAAEGRIRVVEEGADVLLDGTIDGFGEEPLAFTKNDTANRLRLNISFSFTVKDRLEETVFLRDGVTGVAFYFTGTGISETRAAEDEATFRAIVDVAEQVVSRVLDGV</sequence>
<name>A0AAJ1EKC3_9BACT</name>
<dbReference type="Pfam" id="PF04390">
    <property type="entry name" value="LptE"/>
    <property type="match status" value="1"/>
</dbReference>
<evidence type="ECO:0000313" key="1">
    <source>
        <dbReference type="EMBL" id="MBZ0159657.1"/>
    </source>
</evidence>
<gene>
    <name evidence="1" type="ORF">K8G79_05935</name>
</gene>
<dbReference type="PROSITE" id="PS51257">
    <property type="entry name" value="PROKAR_LIPOPROTEIN"/>
    <property type="match status" value="1"/>
</dbReference>
<evidence type="ECO:0008006" key="3">
    <source>
        <dbReference type="Google" id="ProtNLM"/>
    </source>
</evidence>
<dbReference type="Gene3D" id="3.30.160.150">
    <property type="entry name" value="Lipoprotein like domain"/>
    <property type="match status" value="1"/>
</dbReference>
<organism evidence="1 2">
    <name type="scientific">Candidatus Methylomirabilis tolerans</name>
    <dbReference type="NCBI Taxonomy" id="3123416"/>
    <lineage>
        <taxon>Bacteria</taxon>
        <taxon>Candidatus Methylomirabilota</taxon>
        <taxon>Candidatus Methylomirabilia</taxon>
        <taxon>Candidatus Methylomirabilales</taxon>
        <taxon>Candidatus Methylomirabilaceae</taxon>
        <taxon>Candidatus Methylomirabilis</taxon>
    </lineage>
</organism>
<dbReference type="AlphaFoldDB" id="A0AAJ1EKC3"/>
<evidence type="ECO:0000313" key="2">
    <source>
        <dbReference type="Proteomes" id="UP001197609"/>
    </source>
</evidence>
<reference evidence="1 2" key="1">
    <citation type="journal article" date="2021" name="bioRxiv">
        <title>Unraveling nitrogen, sulfur and carbon metabolic pathways and microbial community transcriptional responses to substrate deprivation and toxicity stresses in a bioreactor mimicking anoxic brackish coastal sediment conditions.</title>
        <authorList>
            <person name="Martins P.D."/>
            <person name="Echeveste M.J."/>
            <person name="Arshad A."/>
            <person name="Kurth J."/>
            <person name="Ouboter H."/>
            <person name="Jetten M.S.M."/>
            <person name="Welte C.U."/>
        </authorList>
    </citation>
    <scope>NUCLEOTIDE SEQUENCE [LARGE SCALE GENOMIC DNA]</scope>
    <source>
        <strain evidence="1">MAG_38</strain>
    </source>
</reference>
<dbReference type="Proteomes" id="UP001197609">
    <property type="component" value="Unassembled WGS sequence"/>
</dbReference>
<dbReference type="GO" id="GO:0043165">
    <property type="term" value="P:Gram-negative-bacterium-type cell outer membrane assembly"/>
    <property type="evidence" value="ECO:0007669"/>
    <property type="project" value="InterPro"/>
</dbReference>
<dbReference type="InterPro" id="IPR007485">
    <property type="entry name" value="LPS_assembly_LptE"/>
</dbReference>
<proteinExistence type="predicted"/>
<dbReference type="EMBL" id="JAIOIU010000069">
    <property type="protein sequence ID" value="MBZ0159657.1"/>
    <property type="molecule type" value="Genomic_DNA"/>
</dbReference>